<feature type="transmembrane region" description="Helical" evidence="1">
    <location>
        <begin position="231"/>
        <end position="249"/>
    </location>
</feature>
<dbReference type="GO" id="GO:0004175">
    <property type="term" value="F:endopeptidase activity"/>
    <property type="evidence" value="ECO:0007669"/>
    <property type="project" value="UniProtKB-ARBA"/>
</dbReference>
<dbReference type="EMBL" id="FNRF01000001">
    <property type="protein sequence ID" value="SEA01952.1"/>
    <property type="molecule type" value="Genomic_DNA"/>
</dbReference>
<dbReference type="PANTHER" id="PTHR36435">
    <property type="entry name" value="SLR1288 PROTEIN"/>
    <property type="match status" value="1"/>
</dbReference>
<dbReference type="AlphaFoldDB" id="A0A1H3XTS3"/>
<feature type="transmembrane region" description="Helical" evidence="1">
    <location>
        <begin position="190"/>
        <end position="210"/>
    </location>
</feature>
<dbReference type="InterPro" id="IPR003675">
    <property type="entry name" value="Rce1/LyrA-like_dom"/>
</dbReference>
<feature type="domain" description="CAAX prenyl protease 2/Lysostaphin resistance protein A-like" evidence="2">
    <location>
        <begin position="118"/>
        <end position="202"/>
    </location>
</feature>
<dbReference type="GO" id="GO:0080120">
    <property type="term" value="P:CAAX-box protein maturation"/>
    <property type="evidence" value="ECO:0007669"/>
    <property type="project" value="UniProtKB-ARBA"/>
</dbReference>
<proteinExistence type="predicted"/>
<evidence type="ECO:0000313" key="4">
    <source>
        <dbReference type="Proteomes" id="UP000182257"/>
    </source>
</evidence>
<dbReference type="PANTHER" id="PTHR36435:SF1">
    <property type="entry name" value="CAAX AMINO TERMINAL PROTEASE FAMILY PROTEIN"/>
    <property type="match status" value="1"/>
</dbReference>
<dbReference type="OrthoDB" id="158986at2"/>
<evidence type="ECO:0000259" key="2">
    <source>
        <dbReference type="Pfam" id="PF02517"/>
    </source>
</evidence>
<dbReference type="InterPro" id="IPR052710">
    <property type="entry name" value="CAAX_protease"/>
</dbReference>
<name>A0A1H3XTS3_XYLRU</name>
<evidence type="ECO:0000313" key="3">
    <source>
        <dbReference type="EMBL" id="SEA01952.1"/>
    </source>
</evidence>
<protein>
    <recommendedName>
        <fullName evidence="2">CAAX prenyl protease 2/Lysostaphin resistance protein A-like domain-containing protein</fullName>
    </recommendedName>
</protein>
<dbReference type="RefSeq" id="WP_074759938.1">
    <property type="nucleotide sequence ID" value="NZ_FNRF01000001.1"/>
</dbReference>
<gene>
    <name evidence="3" type="ORF">SAMN05216462_0326</name>
</gene>
<keyword evidence="1" id="KW-0812">Transmembrane</keyword>
<dbReference type="Pfam" id="PF02517">
    <property type="entry name" value="Rce1-like"/>
    <property type="match status" value="1"/>
</dbReference>
<feature type="transmembrane region" description="Helical" evidence="1">
    <location>
        <begin position="40"/>
        <end position="63"/>
    </location>
</feature>
<keyword evidence="1" id="KW-1133">Transmembrane helix</keyword>
<dbReference type="Proteomes" id="UP000182257">
    <property type="component" value="Unassembled WGS sequence"/>
</dbReference>
<organism evidence="3 4">
    <name type="scientific">Xylanibacter ruminicola</name>
    <name type="common">Prevotella ruminicola</name>
    <dbReference type="NCBI Taxonomy" id="839"/>
    <lineage>
        <taxon>Bacteria</taxon>
        <taxon>Pseudomonadati</taxon>
        <taxon>Bacteroidota</taxon>
        <taxon>Bacteroidia</taxon>
        <taxon>Bacteroidales</taxon>
        <taxon>Prevotellaceae</taxon>
        <taxon>Xylanibacter</taxon>
    </lineage>
</organism>
<accession>A0A1H3XTS3</accession>
<feature type="transmembrane region" description="Helical" evidence="1">
    <location>
        <begin position="75"/>
        <end position="94"/>
    </location>
</feature>
<keyword evidence="1" id="KW-0472">Membrane</keyword>
<reference evidence="3 4" key="1">
    <citation type="submission" date="2016-10" db="EMBL/GenBank/DDBJ databases">
        <authorList>
            <person name="de Groot N.N."/>
        </authorList>
    </citation>
    <scope>NUCLEOTIDE SEQUENCE [LARGE SCALE GENOMIC DNA]</scope>
    <source>
        <strain evidence="3 4">D31d</strain>
    </source>
</reference>
<sequence>MKNAIIYTVLFVALQVVVSTAAQLIWTALLGNSGTMNTEFMIGTLIAFNVLGLILFLVTKWAVVSRNWMLTRPWMVLFWAAMASVGCLVPSMWLQEVMPELPNLMQEGMEELMGNRLGYVVVGLLAPLVEEVVFRGAILRALLKWNQNHWLCIAISAALFGLSHFNPAQMPHAFLAGLLLGWMYYRTGSIVPGIVVHWVNNSVAYVMYNVSMAAYGTGDPTMAQVFGEQRVLLAVLFSLCILIPAIYQLNLRMKRA</sequence>
<feature type="transmembrane region" description="Helical" evidence="1">
    <location>
        <begin position="117"/>
        <end position="138"/>
    </location>
</feature>
<evidence type="ECO:0000256" key="1">
    <source>
        <dbReference type="SAM" id="Phobius"/>
    </source>
</evidence>